<reference evidence="3 4" key="1">
    <citation type="journal article" date="2018" name="Int. J. Syst. Evol. Microbiol.">
        <title>Uliginosibacterium sediminicola sp. nov., isolated from freshwater sediment.</title>
        <authorList>
            <person name="Hwang W.M."/>
            <person name="Kim S.M."/>
            <person name="Kang K."/>
            <person name="Ahn T.Y."/>
        </authorList>
    </citation>
    <scope>NUCLEOTIDE SEQUENCE [LARGE SCALE GENOMIC DNA]</scope>
    <source>
        <strain evidence="3 4">M1-21</strain>
    </source>
</reference>
<organism evidence="3 4">
    <name type="scientific">Uliginosibacterium sediminicola</name>
    <dbReference type="NCBI Taxonomy" id="2024550"/>
    <lineage>
        <taxon>Bacteria</taxon>
        <taxon>Pseudomonadati</taxon>
        <taxon>Pseudomonadota</taxon>
        <taxon>Betaproteobacteria</taxon>
        <taxon>Rhodocyclales</taxon>
        <taxon>Zoogloeaceae</taxon>
        <taxon>Uliginosibacterium</taxon>
    </lineage>
</organism>
<dbReference type="PANTHER" id="PTHR43708">
    <property type="entry name" value="CONSERVED EXPRESSED OXIDOREDUCTASE (EUROFUNG)"/>
    <property type="match status" value="1"/>
</dbReference>
<gene>
    <name evidence="3" type="ORF">ABDB84_17700</name>
</gene>
<evidence type="ECO:0000259" key="2">
    <source>
        <dbReference type="Pfam" id="PF22725"/>
    </source>
</evidence>
<dbReference type="Gene3D" id="3.30.360.10">
    <property type="entry name" value="Dihydrodipicolinate Reductase, domain 2"/>
    <property type="match status" value="1"/>
</dbReference>
<name>A0ABU9Z2P0_9RHOO</name>
<dbReference type="Pfam" id="PF22725">
    <property type="entry name" value="GFO_IDH_MocA_C3"/>
    <property type="match status" value="1"/>
</dbReference>
<accession>A0ABU9Z2P0</accession>
<protein>
    <submittedName>
        <fullName evidence="3">Gfo/Idh/MocA family oxidoreductase</fullName>
    </submittedName>
</protein>
<feature type="domain" description="GFO/IDH/MocA-like oxidoreductase" evidence="2">
    <location>
        <begin position="141"/>
        <end position="273"/>
    </location>
</feature>
<dbReference type="EMBL" id="JBDIVE010000011">
    <property type="protein sequence ID" value="MEN3070323.1"/>
    <property type="molecule type" value="Genomic_DNA"/>
</dbReference>
<dbReference type="Gene3D" id="3.40.50.720">
    <property type="entry name" value="NAD(P)-binding Rossmann-like Domain"/>
    <property type="match status" value="1"/>
</dbReference>
<dbReference type="Pfam" id="PF01408">
    <property type="entry name" value="GFO_IDH_MocA"/>
    <property type="match status" value="1"/>
</dbReference>
<dbReference type="InterPro" id="IPR055170">
    <property type="entry name" value="GFO_IDH_MocA-like_dom"/>
</dbReference>
<dbReference type="InterPro" id="IPR051317">
    <property type="entry name" value="Gfo/Idh/MocA_oxidoreduct"/>
</dbReference>
<feature type="domain" description="Gfo/Idh/MocA-like oxidoreductase N-terminal" evidence="1">
    <location>
        <begin position="6"/>
        <end position="129"/>
    </location>
</feature>
<keyword evidence="4" id="KW-1185">Reference proteome</keyword>
<dbReference type="PANTHER" id="PTHR43708:SF3">
    <property type="entry name" value="OXIDOREDUCTASE"/>
    <property type="match status" value="1"/>
</dbReference>
<dbReference type="InterPro" id="IPR036291">
    <property type="entry name" value="NAD(P)-bd_dom_sf"/>
</dbReference>
<proteinExistence type="predicted"/>
<dbReference type="InterPro" id="IPR000683">
    <property type="entry name" value="Gfo/Idh/MocA-like_OxRdtase_N"/>
</dbReference>
<dbReference type="Proteomes" id="UP001410394">
    <property type="component" value="Unassembled WGS sequence"/>
</dbReference>
<sequence length="374" mass="41336">MANHSFKVAMIGGGLNSAVGRTHEIALKLDNEFRLVAGCFSRCADINQATADAYRIESGRVYDTADALISAEYKNIDAVVLATPIDSHSRFIHAALDSGLTVICDKPLLANVSEADKLLSRLSVNSLKVFSIFNYTGYPAVREIRKRIRQGDVGTVFKIMAEMPQDSYLRLNNSGKVSAIQPWRLIDGDIPCLSLDLFVHVHSLVNFMVGGVPVCVDARSRSVSGVADGLIDDVDALIGYDNGMFLNAWYGKAALGYRNGLRLRIFGSKGSFEWLQELPEEIRYSDRLGDRYLLDRISSTAEITQELRYNRFKAGHPAGFIEAFSNYYSDIARAMRDGVLNEYTLSLGVAVEGIKVCNAIHQSSEFRREVAVDL</sequence>
<evidence type="ECO:0000313" key="4">
    <source>
        <dbReference type="Proteomes" id="UP001410394"/>
    </source>
</evidence>
<evidence type="ECO:0000313" key="3">
    <source>
        <dbReference type="EMBL" id="MEN3070323.1"/>
    </source>
</evidence>
<evidence type="ECO:0000259" key="1">
    <source>
        <dbReference type="Pfam" id="PF01408"/>
    </source>
</evidence>
<comment type="caution">
    <text evidence="3">The sequence shown here is derived from an EMBL/GenBank/DDBJ whole genome shotgun (WGS) entry which is preliminary data.</text>
</comment>
<dbReference type="SUPFAM" id="SSF55347">
    <property type="entry name" value="Glyceraldehyde-3-phosphate dehydrogenase-like, C-terminal domain"/>
    <property type="match status" value="1"/>
</dbReference>
<dbReference type="SUPFAM" id="SSF51735">
    <property type="entry name" value="NAD(P)-binding Rossmann-fold domains"/>
    <property type="match status" value="1"/>
</dbReference>
<dbReference type="RefSeq" id="WP_345921097.1">
    <property type="nucleotide sequence ID" value="NZ_JBDIVE010000011.1"/>
</dbReference>